<evidence type="ECO:0000313" key="8">
    <source>
        <dbReference type="EMBL" id="RKD75377.1"/>
    </source>
</evidence>
<dbReference type="NCBIfam" id="TIGR01396">
    <property type="entry name" value="FlgB"/>
    <property type="match status" value="1"/>
</dbReference>
<name>A0A419V660_9BACL</name>
<dbReference type="RefSeq" id="WP_120192261.1">
    <property type="nucleotide sequence ID" value="NZ_RAPK01000007.1"/>
</dbReference>
<gene>
    <name evidence="8" type="ORF">ATL39_1076</name>
</gene>
<protein>
    <recommendedName>
        <fullName evidence="3 6">Flagellar basal body rod protein FlgB</fullName>
    </recommendedName>
</protein>
<evidence type="ECO:0000256" key="3">
    <source>
        <dbReference type="ARBA" id="ARBA00014376"/>
    </source>
</evidence>
<reference evidence="8 9" key="1">
    <citation type="submission" date="2018-09" db="EMBL/GenBank/DDBJ databases">
        <title>Genomic Encyclopedia of Archaeal and Bacterial Type Strains, Phase II (KMG-II): from individual species to whole genera.</title>
        <authorList>
            <person name="Goeker M."/>
        </authorList>
    </citation>
    <scope>NUCLEOTIDE SEQUENCE [LARGE SCALE GENOMIC DNA]</scope>
    <source>
        <strain evidence="8 9">DSM 17008</strain>
    </source>
</reference>
<evidence type="ECO:0000256" key="2">
    <source>
        <dbReference type="ARBA" id="ARBA00009677"/>
    </source>
</evidence>
<dbReference type="InterPro" id="IPR006300">
    <property type="entry name" value="FlgB"/>
</dbReference>
<comment type="caution">
    <text evidence="8">The sequence shown here is derived from an EMBL/GenBank/DDBJ whole genome shotgun (WGS) entry which is preliminary data.</text>
</comment>
<proteinExistence type="inferred from homology"/>
<keyword evidence="8" id="KW-0282">Flagellum</keyword>
<evidence type="ECO:0000256" key="5">
    <source>
        <dbReference type="ARBA" id="ARBA00024934"/>
    </source>
</evidence>
<dbReference type="AlphaFoldDB" id="A0A419V660"/>
<evidence type="ECO:0000256" key="4">
    <source>
        <dbReference type="ARBA" id="ARBA00023143"/>
    </source>
</evidence>
<accession>A0A419V660</accession>
<keyword evidence="8" id="KW-0969">Cilium</keyword>
<dbReference type="InterPro" id="IPR001444">
    <property type="entry name" value="Flag_bb_rod_N"/>
</dbReference>
<dbReference type="Pfam" id="PF00460">
    <property type="entry name" value="Flg_bb_rod"/>
    <property type="match status" value="1"/>
</dbReference>
<evidence type="ECO:0000256" key="6">
    <source>
        <dbReference type="PIRNR" id="PIRNR002889"/>
    </source>
</evidence>
<evidence type="ECO:0000256" key="1">
    <source>
        <dbReference type="ARBA" id="ARBA00004117"/>
    </source>
</evidence>
<dbReference type="Proteomes" id="UP000285120">
    <property type="component" value="Unassembled WGS sequence"/>
</dbReference>
<evidence type="ECO:0000313" key="9">
    <source>
        <dbReference type="Proteomes" id="UP000285120"/>
    </source>
</evidence>
<dbReference type="PANTHER" id="PTHR30435">
    <property type="entry name" value="FLAGELLAR PROTEIN"/>
    <property type="match status" value="1"/>
</dbReference>
<keyword evidence="8" id="KW-0966">Cell projection</keyword>
<comment type="subunit">
    <text evidence="6">The basal body constitutes a major portion of the flagellar organelle and consists of a number of rings mounted on a central rod.</text>
</comment>
<dbReference type="PANTHER" id="PTHR30435:SF12">
    <property type="entry name" value="FLAGELLAR BASAL BODY ROD PROTEIN FLGB"/>
    <property type="match status" value="1"/>
</dbReference>
<keyword evidence="9" id="KW-1185">Reference proteome</keyword>
<feature type="domain" description="Flagellar basal body rod protein N-terminal" evidence="7">
    <location>
        <begin position="12"/>
        <end position="39"/>
    </location>
</feature>
<organism evidence="8 9">
    <name type="scientific">Sinobaca qinghaiensis</name>
    <dbReference type="NCBI Taxonomy" id="342944"/>
    <lineage>
        <taxon>Bacteria</taxon>
        <taxon>Bacillati</taxon>
        <taxon>Bacillota</taxon>
        <taxon>Bacilli</taxon>
        <taxon>Bacillales</taxon>
        <taxon>Sporolactobacillaceae</taxon>
        <taxon>Sinobaca</taxon>
    </lineage>
</organism>
<dbReference type="GO" id="GO:0071978">
    <property type="term" value="P:bacterial-type flagellum-dependent swarming motility"/>
    <property type="evidence" value="ECO:0007669"/>
    <property type="project" value="TreeGrafter"/>
</dbReference>
<dbReference type="EMBL" id="RAPK01000007">
    <property type="protein sequence ID" value="RKD75377.1"/>
    <property type="molecule type" value="Genomic_DNA"/>
</dbReference>
<sequence>MGLFDSTTIQQLERGLSGAANEQKAISQNIANADTPGYKERRASFKQSLEEASAEQGLQAHKTNAKHINFSSGNKDSYINEKTQEMYHANGNGVDIDKEMSELAKNQLYFNAVTDRLSGKFGSLKTAVRGGS</sequence>
<evidence type="ECO:0000259" key="7">
    <source>
        <dbReference type="Pfam" id="PF00460"/>
    </source>
</evidence>
<comment type="similarity">
    <text evidence="2 6">Belongs to the flagella basal body rod proteins family.</text>
</comment>
<comment type="function">
    <text evidence="5 6">Structural component of flagellum, the bacterial motility apparatus. Part of the rod structure of flagellar basal body.</text>
</comment>
<keyword evidence="4 6" id="KW-0975">Bacterial flagellum</keyword>
<dbReference type="PIRSF" id="PIRSF002889">
    <property type="entry name" value="Rod_FlgB"/>
    <property type="match status" value="1"/>
</dbReference>
<dbReference type="GO" id="GO:0030694">
    <property type="term" value="C:bacterial-type flagellum basal body, rod"/>
    <property type="evidence" value="ECO:0007669"/>
    <property type="project" value="InterPro"/>
</dbReference>
<comment type="subcellular location">
    <subcellularLocation>
        <location evidence="1 6">Bacterial flagellum basal body</location>
    </subcellularLocation>
</comment>
<dbReference type="OrthoDB" id="9792068at2"/>